<name>A0A202E4S8_9EURY</name>
<reference evidence="4 5" key="1">
    <citation type="submission" date="2017-02" db="EMBL/GenBank/DDBJ databases">
        <title>Natronthermophilus aegyptiacus gen. nov.,sp. nov., an aerobic, extremely halophilic alkalithermophilic archaeon isolated from the athalassohaline Wadi An Natrun, Egypt.</title>
        <authorList>
            <person name="Zhao B."/>
        </authorList>
    </citation>
    <scope>NUCLEOTIDE SEQUENCE [LARGE SCALE GENOMIC DNA]</scope>
    <source>
        <strain evidence="4 5">CGMCC 1.3597</strain>
    </source>
</reference>
<dbReference type="Proteomes" id="UP000196084">
    <property type="component" value="Unassembled WGS sequence"/>
</dbReference>
<dbReference type="EMBL" id="MWPH01000004">
    <property type="protein sequence ID" value="OVE83255.1"/>
    <property type="molecule type" value="Genomic_DNA"/>
</dbReference>
<accession>A0A202E4S8</accession>
<proteinExistence type="predicted"/>
<comment type="caution">
    <text evidence="4">The sequence shown here is derived from an EMBL/GenBank/DDBJ whole genome shotgun (WGS) entry which is preliminary data.</text>
</comment>
<organism evidence="4 5">
    <name type="scientific">Natronolimnobius baerhuensis</name>
    <dbReference type="NCBI Taxonomy" id="253108"/>
    <lineage>
        <taxon>Archaea</taxon>
        <taxon>Methanobacteriati</taxon>
        <taxon>Methanobacteriota</taxon>
        <taxon>Stenosarchaea group</taxon>
        <taxon>Halobacteria</taxon>
        <taxon>Halobacteriales</taxon>
        <taxon>Natrialbaceae</taxon>
        <taxon>Natronolimnobius</taxon>
    </lineage>
</organism>
<feature type="compositionally biased region" description="Acidic residues" evidence="1">
    <location>
        <begin position="20"/>
        <end position="30"/>
    </location>
</feature>
<protein>
    <submittedName>
        <fullName evidence="4">RnhA operon protein</fullName>
    </submittedName>
</protein>
<feature type="compositionally biased region" description="Basic and acidic residues" evidence="1">
    <location>
        <begin position="1"/>
        <end position="13"/>
    </location>
</feature>
<dbReference type="InterPro" id="IPR056494">
    <property type="entry name" value="DUF7108_C"/>
</dbReference>
<sequence>MSDQSHRTDESGDGHAPASESDDDELPDDIVEDAERLTHLEREAHDPDEATAYADHREDLLEEHDFTSRIRDDDGDDVLVLHPEEWHDAAEGVIRTDRIDDISRAVEIQLEGAEDPDDWDAVETHNRDLAERVRESDGDVHGDNAETFVDFVSNHYAKQIESVTGEELTEFRTEYFVRNAWPSERQRAVIDDSIRLVYETANKSVPEYDRPR</sequence>
<dbReference type="Pfam" id="PF23420">
    <property type="entry name" value="DUF7108_C"/>
    <property type="match status" value="1"/>
</dbReference>
<evidence type="ECO:0000256" key="1">
    <source>
        <dbReference type="SAM" id="MobiDB-lite"/>
    </source>
</evidence>
<feature type="region of interest" description="Disordered" evidence="1">
    <location>
        <begin position="1"/>
        <end position="30"/>
    </location>
</feature>
<feature type="domain" description="DUF7108" evidence="2">
    <location>
        <begin position="25"/>
        <end position="112"/>
    </location>
</feature>
<keyword evidence="5" id="KW-1185">Reference proteome</keyword>
<dbReference type="OrthoDB" id="203809at2157"/>
<evidence type="ECO:0000259" key="2">
    <source>
        <dbReference type="Pfam" id="PF23418"/>
    </source>
</evidence>
<evidence type="ECO:0000259" key="3">
    <source>
        <dbReference type="Pfam" id="PF23420"/>
    </source>
</evidence>
<evidence type="ECO:0000313" key="4">
    <source>
        <dbReference type="EMBL" id="OVE83255.1"/>
    </source>
</evidence>
<evidence type="ECO:0000313" key="5">
    <source>
        <dbReference type="Proteomes" id="UP000196084"/>
    </source>
</evidence>
<feature type="domain" description="DUF7108" evidence="3">
    <location>
        <begin position="117"/>
        <end position="205"/>
    </location>
</feature>
<dbReference type="RefSeq" id="WP_054862706.1">
    <property type="nucleotide sequence ID" value="NZ_MWPH01000004.1"/>
</dbReference>
<dbReference type="InterPro" id="IPR055532">
    <property type="entry name" value="DUF7108_N"/>
</dbReference>
<dbReference type="Pfam" id="PF23418">
    <property type="entry name" value="DUF7108"/>
    <property type="match status" value="1"/>
</dbReference>
<dbReference type="AlphaFoldDB" id="A0A202E4S8"/>
<gene>
    <name evidence="4" type="ORF">B2G88_17810</name>
</gene>